<comment type="subcellular location">
    <subcellularLocation>
        <location evidence="1">Endoplasmic reticulum</location>
    </subcellularLocation>
</comment>
<protein>
    <submittedName>
        <fullName evidence="8">Protein transport protein Sec16A</fullName>
    </submittedName>
</protein>
<keyword evidence="9" id="KW-1185">Reference proteome</keyword>
<feature type="region of interest" description="Disordered" evidence="6">
    <location>
        <begin position="31"/>
        <end position="59"/>
    </location>
</feature>
<dbReference type="PANTHER" id="PTHR13402">
    <property type="entry name" value="RGPR-RELATED"/>
    <property type="match status" value="1"/>
</dbReference>
<evidence type="ECO:0000313" key="8">
    <source>
        <dbReference type="EMBL" id="ODN03346.1"/>
    </source>
</evidence>
<evidence type="ECO:0000256" key="6">
    <source>
        <dbReference type="SAM" id="MobiDB-lite"/>
    </source>
</evidence>
<dbReference type="STRING" id="48709.A0A1D2NEE6"/>
<dbReference type="CDD" id="cd09233">
    <property type="entry name" value="ACE1-Sec16-like"/>
    <property type="match status" value="1"/>
</dbReference>
<feature type="compositionally biased region" description="Polar residues" evidence="6">
    <location>
        <begin position="455"/>
        <end position="469"/>
    </location>
</feature>
<evidence type="ECO:0000256" key="4">
    <source>
        <dbReference type="ARBA" id="ARBA00022824"/>
    </source>
</evidence>
<dbReference type="GO" id="GO:0016192">
    <property type="term" value="P:vesicle-mediated transport"/>
    <property type="evidence" value="ECO:0007669"/>
    <property type="project" value="UniProtKB-KW"/>
</dbReference>
<dbReference type="Gene3D" id="1.25.40.1030">
    <property type="match status" value="1"/>
</dbReference>
<keyword evidence="5" id="KW-0931">ER-Golgi transport</keyword>
<feature type="domain" description="Sec16 Sec23-binding" evidence="7">
    <location>
        <begin position="72"/>
        <end position="318"/>
    </location>
</feature>
<dbReference type="Proteomes" id="UP000094527">
    <property type="component" value="Unassembled WGS sequence"/>
</dbReference>
<name>A0A1D2NEE6_ORCCI</name>
<accession>A0A1D2NEE6</accession>
<dbReference type="EMBL" id="LJIJ01000077">
    <property type="protein sequence ID" value="ODN03346.1"/>
    <property type="molecule type" value="Genomic_DNA"/>
</dbReference>
<organism evidence="8 9">
    <name type="scientific">Orchesella cincta</name>
    <name type="common">Springtail</name>
    <name type="synonym">Podura cincta</name>
    <dbReference type="NCBI Taxonomy" id="48709"/>
    <lineage>
        <taxon>Eukaryota</taxon>
        <taxon>Metazoa</taxon>
        <taxon>Ecdysozoa</taxon>
        <taxon>Arthropoda</taxon>
        <taxon>Hexapoda</taxon>
        <taxon>Collembola</taxon>
        <taxon>Entomobryomorpha</taxon>
        <taxon>Entomobryoidea</taxon>
        <taxon>Orchesellidae</taxon>
        <taxon>Orchesellinae</taxon>
        <taxon>Orchesella</taxon>
    </lineage>
</organism>
<reference evidence="8 9" key="1">
    <citation type="journal article" date="2016" name="Genome Biol. Evol.">
        <title>Gene Family Evolution Reflects Adaptation to Soil Environmental Stressors in the Genome of the Collembolan Orchesella cincta.</title>
        <authorList>
            <person name="Faddeeva-Vakhrusheva A."/>
            <person name="Derks M.F."/>
            <person name="Anvar S.Y."/>
            <person name="Agamennone V."/>
            <person name="Suring W."/>
            <person name="Smit S."/>
            <person name="van Straalen N.M."/>
            <person name="Roelofs D."/>
        </authorList>
    </citation>
    <scope>NUCLEOTIDE SEQUENCE [LARGE SCALE GENOMIC DNA]</scope>
    <source>
        <tissue evidence="8">Mixed pool</tissue>
    </source>
</reference>
<feature type="region of interest" description="Disordered" evidence="6">
    <location>
        <begin position="455"/>
        <end position="487"/>
    </location>
</feature>
<gene>
    <name evidence="8" type="ORF">Ocin01_03333</name>
</gene>
<proteinExistence type="inferred from homology"/>
<dbReference type="AlphaFoldDB" id="A0A1D2NEE6"/>
<dbReference type="Pfam" id="PF12931">
    <property type="entry name" value="TPR_Sec16"/>
    <property type="match status" value="1"/>
</dbReference>
<evidence type="ECO:0000259" key="7">
    <source>
        <dbReference type="Pfam" id="PF12931"/>
    </source>
</evidence>
<comment type="caution">
    <text evidence="8">The sequence shown here is derived from an EMBL/GenBank/DDBJ whole genome shotgun (WGS) entry which is preliminary data.</text>
</comment>
<sequence length="487" mass="53703">MGYHVVGTDIAELLMTAVEEEKKAIVVEEIRDDVEGREDEEIEDTPAAPIEPTPPPVVEPKDEEKLVEQFCEHLLYGHRKDALDFAMDNGLWGHALFFASKMDDRLNGNVLARFANGIAMNSPLQTLYHIICGKQPASVTSCADESFGDWKPHLAMLLSNSGKNPEVEHRAMLTLGDTLANRNHLYAAQFCYLMAQDEFRIGSRIGHLLGYSPDAKNVLEATQMTEVYEFALKLQEGHPPPLGLSFLESKLEYAKQLVNLGFIQEALAYCEEITKTLDITAKKLESRELTLCANTLQIAERIALADESGEASKVESWVGNLKRIVANPTAFDENSRKLTTQSSQEQSSEVPYTSLPQQQQVVSNETYDPTLYNQQQLLPPDMSSVSQNQYDTVGVPGVAINNSSNVPPENTMIGGGSANVQENNWSNPTQMNGGFHITQPMYDVTQQLSQMTLNTNTADSTSPYSNNPDGNYPSYDGGYASTGGYGE</sequence>
<evidence type="ECO:0000256" key="1">
    <source>
        <dbReference type="ARBA" id="ARBA00004240"/>
    </source>
</evidence>
<dbReference type="GO" id="GO:0070971">
    <property type="term" value="C:endoplasmic reticulum exit site"/>
    <property type="evidence" value="ECO:0007669"/>
    <property type="project" value="TreeGrafter"/>
</dbReference>
<feature type="region of interest" description="Disordered" evidence="6">
    <location>
        <begin position="334"/>
        <end position="357"/>
    </location>
</feature>
<keyword evidence="4" id="KW-0256">Endoplasmic reticulum</keyword>
<dbReference type="GO" id="GO:0070973">
    <property type="term" value="P:protein localization to endoplasmic reticulum exit site"/>
    <property type="evidence" value="ECO:0007669"/>
    <property type="project" value="TreeGrafter"/>
</dbReference>
<comment type="similarity">
    <text evidence="2">Belongs to the SEC16 family.</text>
</comment>
<keyword evidence="3" id="KW-0813">Transport</keyword>
<dbReference type="InterPro" id="IPR024298">
    <property type="entry name" value="Sec16_Sec23-bd"/>
</dbReference>
<evidence type="ECO:0000256" key="3">
    <source>
        <dbReference type="ARBA" id="ARBA00022448"/>
    </source>
</evidence>
<dbReference type="PANTHER" id="PTHR13402:SF6">
    <property type="entry name" value="SECRETORY 16, ISOFORM I"/>
    <property type="match status" value="1"/>
</dbReference>
<dbReference type="GO" id="GO:0012507">
    <property type="term" value="C:ER to Golgi transport vesicle membrane"/>
    <property type="evidence" value="ECO:0007669"/>
    <property type="project" value="TreeGrafter"/>
</dbReference>
<dbReference type="GO" id="GO:0007030">
    <property type="term" value="P:Golgi organization"/>
    <property type="evidence" value="ECO:0007669"/>
    <property type="project" value="TreeGrafter"/>
</dbReference>
<evidence type="ECO:0000313" key="9">
    <source>
        <dbReference type="Proteomes" id="UP000094527"/>
    </source>
</evidence>
<evidence type="ECO:0000256" key="5">
    <source>
        <dbReference type="ARBA" id="ARBA00022892"/>
    </source>
</evidence>
<evidence type="ECO:0000256" key="2">
    <source>
        <dbReference type="ARBA" id="ARBA00005927"/>
    </source>
</evidence>
<feature type="compositionally biased region" description="Acidic residues" evidence="6">
    <location>
        <begin position="31"/>
        <end position="44"/>
    </location>
</feature>
<dbReference type="OrthoDB" id="8918678at2759"/>
<feature type="compositionally biased region" description="Pro residues" evidence="6">
    <location>
        <begin position="49"/>
        <end position="58"/>
    </location>
</feature>